<evidence type="ECO:0000256" key="9">
    <source>
        <dbReference type="ARBA" id="ARBA00038999"/>
    </source>
</evidence>
<dbReference type="GO" id="GO:0006950">
    <property type="term" value="P:response to stress"/>
    <property type="evidence" value="ECO:0007669"/>
    <property type="project" value="UniProtKB-ARBA"/>
</dbReference>
<feature type="non-terminal residue" evidence="15">
    <location>
        <position position="463"/>
    </location>
</feature>
<dbReference type="FunFam" id="3.30.200.20:FF:000576">
    <property type="entry name" value="CBN-SEK-1 protein"/>
    <property type="match status" value="1"/>
</dbReference>
<name>A8XPM7_CAEBR</name>
<feature type="compositionally biased region" description="Basic and acidic residues" evidence="13">
    <location>
        <begin position="361"/>
        <end position="395"/>
    </location>
</feature>
<keyword evidence="3" id="KW-0808">Transferase</keyword>
<dbReference type="RefSeq" id="XP_002645045.1">
    <property type="nucleotide sequence ID" value="XM_002644999.1"/>
</dbReference>
<dbReference type="AlphaFoldDB" id="A8XPM7"/>
<evidence type="ECO:0000259" key="14">
    <source>
        <dbReference type="PROSITE" id="PS50011"/>
    </source>
</evidence>
<dbReference type="SUPFAM" id="SSF56112">
    <property type="entry name" value="Protein kinase-like (PK-like)"/>
    <property type="match status" value="1"/>
</dbReference>
<evidence type="ECO:0000256" key="12">
    <source>
        <dbReference type="ARBA" id="ARBA00051693"/>
    </source>
</evidence>
<dbReference type="GO" id="GO:0000165">
    <property type="term" value="P:MAPK cascade"/>
    <property type="evidence" value="ECO:0000318"/>
    <property type="project" value="GO_Central"/>
</dbReference>
<gene>
    <name evidence="17" type="primary">mek-1</name>
    <name evidence="15" type="synonym">Cbr-mek-1</name>
    <name evidence="17" type="ORF">CBG16698</name>
    <name evidence="15" type="ORF">CBG_16698</name>
</gene>
<dbReference type="InterPro" id="IPR000719">
    <property type="entry name" value="Prot_kinase_dom"/>
</dbReference>
<comment type="catalytic activity">
    <reaction evidence="12">
        <text>L-tyrosyl-[protein] + ATP = O-phospho-L-tyrosyl-[protein] + ADP + H(+)</text>
        <dbReference type="Rhea" id="RHEA:10596"/>
        <dbReference type="Rhea" id="RHEA-COMP:10136"/>
        <dbReference type="Rhea" id="RHEA-COMP:20101"/>
        <dbReference type="ChEBI" id="CHEBI:15378"/>
        <dbReference type="ChEBI" id="CHEBI:30616"/>
        <dbReference type="ChEBI" id="CHEBI:46858"/>
        <dbReference type="ChEBI" id="CHEBI:61978"/>
        <dbReference type="ChEBI" id="CHEBI:456216"/>
        <dbReference type="EC" id="2.7.12.2"/>
    </reaction>
</comment>
<dbReference type="Gene3D" id="1.10.510.10">
    <property type="entry name" value="Transferase(Phosphotransferase) domain 1"/>
    <property type="match status" value="1"/>
</dbReference>
<dbReference type="Gene3D" id="3.30.200.20">
    <property type="entry name" value="Phosphorylase Kinase, domain 1"/>
    <property type="match status" value="1"/>
</dbReference>
<evidence type="ECO:0000256" key="2">
    <source>
        <dbReference type="ARBA" id="ARBA00022553"/>
    </source>
</evidence>
<evidence type="ECO:0000256" key="5">
    <source>
        <dbReference type="ARBA" id="ARBA00022777"/>
    </source>
</evidence>
<dbReference type="Proteomes" id="UP000008549">
    <property type="component" value="Unassembled WGS sequence"/>
</dbReference>
<dbReference type="GeneID" id="8587043"/>
<dbReference type="FunFam" id="1.10.510.10:FF:001891">
    <property type="entry name" value="Dual specificity mitogen-activated protein kinase kinase mek-1"/>
    <property type="match status" value="1"/>
</dbReference>
<dbReference type="FunCoup" id="A8XPM7">
    <property type="interactions" value="1529"/>
</dbReference>
<evidence type="ECO:0000256" key="11">
    <source>
        <dbReference type="ARBA" id="ARBA00049299"/>
    </source>
</evidence>
<dbReference type="Pfam" id="PF00069">
    <property type="entry name" value="Pkinase"/>
    <property type="match status" value="1"/>
</dbReference>
<evidence type="ECO:0000256" key="8">
    <source>
        <dbReference type="ARBA" id="ARBA00038035"/>
    </source>
</evidence>
<evidence type="ECO:0000313" key="17">
    <source>
        <dbReference type="WormBase" id="CBG16698"/>
    </source>
</evidence>
<keyword evidence="2" id="KW-0597">Phosphoprotein</keyword>
<evidence type="ECO:0000256" key="13">
    <source>
        <dbReference type="SAM" id="MobiDB-lite"/>
    </source>
</evidence>
<proteinExistence type="inferred from homology"/>
<dbReference type="SMART" id="SM00220">
    <property type="entry name" value="S_TKc"/>
    <property type="match status" value="1"/>
</dbReference>
<evidence type="ECO:0000313" key="15">
    <source>
        <dbReference type="EMBL" id="CAP34603.1"/>
    </source>
</evidence>
<dbReference type="InterPro" id="IPR011009">
    <property type="entry name" value="Kinase-like_dom_sf"/>
</dbReference>
<evidence type="ECO:0000313" key="16">
    <source>
        <dbReference type="Proteomes" id="UP000008549"/>
    </source>
</evidence>
<comment type="catalytic activity">
    <reaction evidence="11">
        <text>L-threonyl-[protein] + ATP = O-phospho-L-threonyl-[protein] + ADP + H(+)</text>
        <dbReference type="Rhea" id="RHEA:46608"/>
        <dbReference type="Rhea" id="RHEA-COMP:11060"/>
        <dbReference type="Rhea" id="RHEA-COMP:11605"/>
        <dbReference type="ChEBI" id="CHEBI:15378"/>
        <dbReference type="ChEBI" id="CHEBI:30013"/>
        <dbReference type="ChEBI" id="CHEBI:30616"/>
        <dbReference type="ChEBI" id="CHEBI:61977"/>
        <dbReference type="ChEBI" id="CHEBI:456216"/>
        <dbReference type="EC" id="2.7.12.2"/>
    </reaction>
</comment>
<evidence type="ECO:0000256" key="10">
    <source>
        <dbReference type="ARBA" id="ARBA00049014"/>
    </source>
</evidence>
<dbReference type="InterPro" id="IPR008271">
    <property type="entry name" value="Ser/Thr_kinase_AS"/>
</dbReference>
<dbReference type="GO" id="GO:0004674">
    <property type="term" value="F:protein serine/threonine kinase activity"/>
    <property type="evidence" value="ECO:0007669"/>
    <property type="project" value="UniProtKB-KW"/>
</dbReference>
<dbReference type="HOGENOM" id="CLU_591316_0_0_1"/>
<dbReference type="EC" id="2.7.12.2" evidence="9"/>
<dbReference type="InParanoid" id="A8XPM7"/>
<feature type="non-terminal residue" evidence="15">
    <location>
        <position position="1"/>
    </location>
</feature>
<accession>A8XPM7</accession>
<feature type="region of interest" description="Disordered" evidence="13">
    <location>
        <begin position="361"/>
        <end position="413"/>
    </location>
</feature>
<reference evidence="15 16" key="2">
    <citation type="journal article" date="2011" name="PLoS Genet.">
        <title>Caenorhabditis briggsae recombinant inbred line genotypes reveal inter-strain incompatibility and the evolution of recombination.</title>
        <authorList>
            <person name="Ross J.A."/>
            <person name="Koboldt D.C."/>
            <person name="Staisch J.E."/>
            <person name="Chamberlin H.M."/>
            <person name="Gupta B.P."/>
            <person name="Miller R.D."/>
            <person name="Baird S.E."/>
            <person name="Haag E.S."/>
        </authorList>
    </citation>
    <scope>NUCLEOTIDE SEQUENCE [LARGE SCALE GENOMIC DNA]</scope>
    <source>
        <strain evidence="15 16">AF16</strain>
    </source>
</reference>
<protein>
    <recommendedName>
        <fullName evidence="9">mitogen-activated protein kinase kinase</fullName>
        <ecNumber evidence="9">2.7.12.2</ecNumber>
    </recommendedName>
</protein>
<sequence length="463" mass="53122">QPPLVPPTIRGNSHNVQTLLEQAEKNSGALTIHGVTHKAEIKELDFMEDIGHGSCGTVTKCSYKSFTMAVKTMPRTTNSYEMSRILMDLDVICISFDCPYIVRCYGYFITTYDVRVCMECMATCLDRLLDRIKKPFPERIIGKLSISIIKALHYLKTKHQIMHRDVKPSNILLDWSGVIKLCDFGIAGRLIESRAHSKTAGCPLYMGPERLDPNNDDSYDIRSDVWSLGLTLVELATGRYPFGGSEFEMMSKIIHDEPPRLDPTMFSAEFCDIVTCCLQRDPTKRMNYDQLLQHPFILKHEGVDTDVEEWFADVIHNATDHEANEISNLADQYAQSLQQQIQLLQIENTFLKQQSQKEEEAAAGERIRQQELEEERYREEQEREIHVREMEEMQQRRSSTASQRDQSRRGTTTKILARGNEVSLNGETWCQLPSYHPPIPAIISDRSQFSQRLARERVSLVVV</sequence>
<dbReference type="eggNOG" id="KOG0983">
    <property type="taxonomic scope" value="Eukaryota"/>
</dbReference>
<dbReference type="GO" id="GO:0004713">
    <property type="term" value="F:protein tyrosine kinase activity"/>
    <property type="evidence" value="ECO:0007669"/>
    <property type="project" value="UniProtKB-KW"/>
</dbReference>
<dbReference type="PANTHER" id="PTHR47238">
    <property type="entry name" value="MITOGEN-ACTIVATED PROTEIN KINASE KINASE 5"/>
    <property type="match status" value="1"/>
</dbReference>
<keyword evidence="4" id="KW-0547">Nucleotide-binding</keyword>
<dbReference type="PROSITE" id="PS50011">
    <property type="entry name" value="PROTEIN_KINASE_DOM"/>
    <property type="match status" value="1"/>
</dbReference>
<keyword evidence="16" id="KW-1185">Reference proteome</keyword>
<dbReference type="STRING" id="6238.A8XPM7"/>
<keyword evidence="6" id="KW-0067">ATP-binding</keyword>
<dbReference type="GO" id="GO:0005524">
    <property type="term" value="F:ATP binding"/>
    <property type="evidence" value="ECO:0007669"/>
    <property type="project" value="UniProtKB-KW"/>
</dbReference>
<organism evidence="15 16">
    <name type="scientific">Caenorhabditis briggsae</name>
    <dbReference type="NCBI Taxonomy" id="6238"/>
    <lineage>
        <taxon>Eukaryota</taxon>
        <taxon>Metazoa</taxon>
        <taxon>Ecdysozoa</taxon>
        <taxon>Nematoda</taxon>
        <taxon>Chromadorea</taxon>
        <taxon>Rhabditida</taxon>
        <taxon>Rhabditina</taxon>
        <taxon>Rhabditomorpha</taxon>
        <taxon>Rhabditoidea</taxon>
        <taxon>Rhabditidae</taxon>
        <taxon>Peloderinae</taxon>
        <taxon>Caenorhabditis</taxon>
    </lineage>
</organism>
<comment type="similarity">
    <text evidence="8">Belongs to the protein kinase superfamily. STE Ser/Thr protein kinase family. MAP kinase kinase subfamily.</text>
</comment>
<evidence type="ECO:0000256" key="1">
    <source>
        <dbReference type="ARBA" id="ARBA00022527"/>
    </source>
</evidence>
<keyword evidence="5" id="KW-0418">Kinase</keyword>
<feature type="domain" description="Protein kinase" evidence="14">
    <location>
        <begin position="44"/>
        <end position="297"/>
    </location>
</feature>
<comment type="catalytic activity">
    <reaction evidence="10">
        <text>L-seryl-[protein] + ATP = O-phospho-L-seryl-[protein] + ADP + H(+)</text>
        <dbReference type="Rhea" id="RHEA:17989"/>
        <dbReference type="Rhea" id="RHEA-COMP:9863"/>
        <dbReference type="Rhea" id="RHEA-COMP:11604"/>
        <dbReference type="ChEBI" id="CHEBI:15378"/>
        <dbReference type="ChEBI" id="CHEBI:29999"/>
        <dbReference type="ChEBI" id="CHEBI:30616"/>
        <dbReference type="ChEBI" id="CHEBI:83421"/>
        <dbReference type="ChEBI" id="CHEBI:456216"/>
        <dbReference type="EC" id="2.7.12.2"/>
    </reaction>
</comment>
<dbReference type="InterPro" id="IPR052468">
    <property type="entry name" value="Dual_spec_MAPK_kinase"/>
</dbReference>
<evidence type="ECO:0000256" key="3">
    <source>
        <dbReference type="ARBA" id="ARBA00022679"/>
    </source>
</evidence>
<evidence type="ECO:0000256" key="7">
    <source>
        <dbReference type="ARBA" id="ARBA00023137"/>
    </source>
</evidence>
<dbReference type="KEGG" id="cbr:CBG_16698"/>
<dbReference type="OMA" id="NVWICME"/>
<dbReference type="PROSITE" id="PS00108">
    <property type="entry name" value="PROTEIN_KINASE_ST"/>
    <property type="match status" value="1"/>
</dbReference>
<dbReference type="GO" id="GO:0004708">
    <property type="term" value="F:MAP kinase kinase activity"/>
    <property type="evidence" value="ECO:0000318"/>
    <property type="project" value="GO_Central"/>
</dbReference>
<keyword evidence="1" id="KW-0723">Serine/threonine-protein kinase</keyword>
<evidence type="ECO:0000256" key="4">
    <source>
        <dbReference type="ARBA" id="ARBA00022741"/>
    </source>
</evidence>
<dbReference type="CDD" id="cd06618">
    <property type="entry name" value="PKc_MKK7"/>
    <property type="match status" value="1"/>
</dbReference>
<reference evidence="15 16" key="1">
    <citation type="journal article" date="2003" name="PLoS Biol.">
        <title>The genome sequence of Caenorhabditis briggsae: a platform for comparative genomics.</title>
        <authorList>
            <person name="Stein L.D."/>
            <person name="Bao Z."/>
            <person name="Blasiar D."/>
            <person name="Blumenthal T."/>
            <person name="Brent M.R."/>
            <person name="Chen N."/>
            <person name="Chinwalla A."/>
            <person name="Clarke L."/>
            <person name="Clee C."/>
            <person name="Coghlan A."/>
            <person name="Coulson A."/>
            <person name="D'Eustachio P."/>
            <person name="Fitch D.H."/>
            <person name="Fulton L.A."/>
            <person name="Fulton R.E."/>
            <person name="Griffiths-Jones S."/>
            <person name="Harris T.W."/>
            <person name="Hillier L.W."/>
            <person name="Kamath R."/>
            <person name="Kuwabara P.E."/>
            <person name="Mardis E.R."/>
            <person name="Marra M.A."/>
            <person name="Miner T.L."/>
            <person name="Minx P."/>
            <person name="Mullikin J.C."/>
            <person name="Plumb R.W."/>
            <person name="Rogers J."/>
            <person name="Schein J.E."/>
            <person name="Sohrmann M."/>
            <person name="Spieth J."/>
            <person name="Stajich J.E."/>
            <person name="Wei C."/>
            <person name="Willey D."/>
            <person name="Wilson R.K."/>
            <person name="Durbin R."/>
            <person name="Waterston R.H."/>
        </authorList>
    </citation>
    <scope>NUCLEOTIDE SEQUENCE [LARGE SCALE GENOMIC DNA]</scope>
    <source>
        <strain evidence="15 16">AF16</strain>
    </source>
</reference>
<keyword evidence="7" id="KW-0829">Tyrosine-protein kinase</keyword>
<dbReference type="EMBL" id="HE600942">
    <property type="protein sequence ID" value="CAP34603.1"/>
    <property type="molecule type" value="Genomic_DNA"/>
</dbReference>
<feature type="compositionally biased region" description="Polar residues" evidence="13">
    <location>
        <begin position="396"/>
        <end position="413"/>
    </location>
</feature>
<dbReference type="WormBase" id="CBG16698">
    <property type="protein sequence ID" value="CBP48251"/>
    <property type="gene ID" value="WBGene00036572"/>
    <property type="gene designation" value="Cbr-mek-1"/>
</dbReference>
<evidence type="ECO:0000256" key="6">
    <source>
        <dbReference type="ARBA" id="ARBA00022840"/>
    </source>
</evidence>
<dbReference type="PANTHER" id="PTHR47238:SF2">
    <property type="entry name" value="DUAL SPECIFICITY MITOGEN-ACTIVATED PROTEIN KINASE KINASE HEMIPTEROUS"/>
    <property type="match status" value="1"/>
</dbReference>
<dbReference type="CTD" id="8587043"/>